<dbReference type="Pfam" id="PF03129">
    <property type="entry name" value="HGTP_anticodon"/>
    <property type="match status" value="1"/>
</dbReference>
<evidence type="ECO:0000256" key="6">
    <source>
        <dbReference type="ARBA" id="ARBA00022741"/>
    </source>
</evidence>
<evidence type="ECO:0000256" key="3">
    <source>
        <dbReference type="ARBA" id="ARBA00012815"/>
    </source>
</evidence>
<reference evidence="13" key="1">
    <citation type="submission" date="2020-10" db="EMBL/GenBank/DDBJ databases">
        <authorList>
            <person name="Gilroy R."/>
        </authorList>
    </citation>
    <scope>NUCLEOTIDE SEQUENCE</scope>
    <source>
        <strain evidence="13">35461</strain>
    </source>
</reference>
<feature type="binding site" evidence="11">
    <location>
        <position position="269"/>
    </location>
    <ligand>
        <name>L-histidine</name>
        <dbReference type="ChEBI" id="CHEBI:57595"/>
    </ligand>
</feature>
<dbReference type="CDD" id="cd00773">
    <property type="entry name" value="HisRS-like_core"/>
    <property type="match status" value="1"/>
</dbReference>
<dbReference type="GO" id="GO:0004821">
    <property type="term" value="F:histidine-tRNA ligase activity"/>
    <property type="evidence" value="ECO:0007669"/>
    <property type="project" value="UniProtKB-UniRule"/>
</dbReference>
<comment type="catalytic activity">
    <reaction evidence="9">
        <text>tRNA(His) + L-histidine + ATP = L-histidyl-tRNA(His) + AMP + diphosphate + H(+)</text>
        <dbReference type="Rhea" id="RHEA:17313"/>
        <dbReference type="Rhea" id="RHEA-COMP:9665"/>
        <dbReference type="Rhea" id="RHEA-COMP:9689"/>
        <dbReference type="ChEBI" id="CHEBI:15378"/>
        <dbReference type="ChEBI" id="CHEBI:30616"/>
        <dbReference type="ChEBI" id="CHEBI:33019"/>
        <dbReference type="ChEBI" id="CHEBI:57595"/>
        <dbReference type="ChEBI" id="CHEBI:78442"/>
        <dbReference type="ChEBI" id="CHEBI:78527"/>
        <dbReference type="ChEBI" id="CHEBI:456215"/>
        <dbReference type="EC" id="6.1.1.21"/>
    </reaction>
</comment>
<dbReference type="Pfam" id="PF13393">
    <property type="entry name" value="tRNA-synt_His"/>
    <property type="match status" value="1"/>
</dbReference>
<keyword evidence="6" id="KW-0547">Nucleotide-binding</keyword>
<keyword evidence="8" id="KW-0030">Aminoacyl-tRNA synthetase</keyword>
<evidence type="ECO:0000256" key="1">
    <source>
        <dbReference type="ARBA" id="ARBA00008226"/>
    </source>
</evidence>
<comment type="similarity">
    <text evidence="1">Belongs to the class-II aminoacyl-tRNA synthetase family.</text>
</comment>
<evidence type="ECO:0000256" key="11">
    <source>
        <dbReference type="PIRSR" id="PIRSR001549-1"/>
    </source>
</evidence>
<dbReference type="PROSITE" id="PS50862">
    <property type="entry name" value="AA_TRNA_LIGASE_II"/>
    <property type="match status" value="1"/>
</dbReference>
<dbReference type="InterPro" id="IPR004516">
    <property type="entry name" value="HisRS/HisZ"/>
</dbReference>
<dbReference type="InterPro" id="IPR041715">
    <property type="entry name" value="HisRS-like_core"/>
</dbReference>
<evidence type="ECO:0000256" key="9">
    <source>
        <dbReference type="ARBA" id="ARBA00047639"/>
    </source>
</evidence>
<organism evidence="13 14">
    <name type="scientific">Candidatus Spyradenecus faecavium</name>
    <dbReference type="NCBI Taxonomy" id="2840947"/>
    <lineage>
        <taxon>Bacteria</taxon>
        <taxon>Pseudomonadati</taxon>
        <taxon>Lentisphaerota</taxon>
        <taxon>Lentisphaeria</taxon>
        <taxon>Lentisphaerales</taxon>
        <taxon>Lentisphaeraceae</taxon>
        <taxon>Lentisphaeraceae incertae sedis</taxon>
        <taxon>Candidatus Spyradenecus</taxon>
    </lineage>
</organism>
<evidence type="ECO:0000313" key="13">
    <source>
        <dbReference type="EMBL" id="HIV09615.1"/>
    </source>
</evidence>
<evidence type="ECO:0000256" key="5">
    <source>
        <dbReference type="ARBA" id="ARBA00022598"/>
    </source>
</evidence>
<evidence type="ECO:0000313" key="14">
    <source>
        <dbReference type="Proteomes" id="UP000886845"/>
    </source>
</evidence>
<feature type="binding site" evidence="11">
    <location>
        <begin position="81"/>
        <end position="83"/>
    </location>
    <ligand>
        <name>L-histidine</name>
        <dbReference type="ChEBI" id="CHEBI:57595"/>
    </ligand>
</feature>
<dbReference type="PIRSF" id="PIRSF001549">
    <property type="entry name" value="His-tRNA_synth"/>
    <property type="match status" value="1"/>
</dbReference>
<keyword evidence="7" id="KW-0648">Protein biosynthesis</keyword>
<dbReference type="InterPro" id="IPR036621">
    <property type="entry name" value="Anticodon-bd_dom_sf"/>
</dbReference>
<proteinExistence type="inferred from homology"/>
<dbReference type="Proteomes" id="UP000886845">
    <property type="component" value="Unassembled WGS sequence"/>
</dbReference>
<evidence type="ECO:0000256" key="7">
    <source>
        <dbReference type="ARBA" id="ARBA00022917"/>
    </source>
</evidence>
<dbReference type="InterPro" id="IPR045864">
    <property type="entry name" value="aa-tRNA-synth_II/BPL/LPL"/>
</dbReference>
<sequence length="420" mass="45940">MSNVSFEAPRGMRDFYPEDMVWRNRVFDAWRAAAERFGFQPYDACVVESLELLQRKSGEEVSEQIYAFDDKSGRHLALRPEMTPTLARMVAARQSRLNFPIKWYAVAQCFRYERMTRGRKREHYQLNMDIVGSEDVLCEAEILGAAVSAMRAMGMPDEAWRIHVSSRALLGELLARSGIPADQHTAVFVALDKRGKISDEEIAHLLREAGLDDAAIAKTFELLAVTSLEEAEALAGADSPALANLRDLFALAERMGYGTLLQFDIAVIRGLSYYTGIVFEAFDVQRRFRAIFGGGRYDSLLALVGGKPTPAVGMGFGDVVVGEVLREVLGDACPVTRRGYAIGYMDAAQRPAAIGLAAKLRAEGHPVDLALVAQKPKHFFSKAGASAAKFAVFLGPDDVAAGVAQAKDLDTREATPIALA</sequence>
<dbReference type="AlphaFoldDB" id="A0A9D1NMY3"/>
<dbReference type="InterPro" id="IPR004154">
    <property type="entry name" value="Anticodon-bd"/>
</dbReference>
<dbReference type="InterPro" id="IPR006195">
    <property type="entry name" value="aa-tRNA-synth_II"/>
</dbReference>
<dbReference type="GO" id="GO:0006427">
    <property type="term" value="P:histidyl-tRNA aminoacylation"/>
    <property type="evidence" value="ECO:0007669"/>
    <property type="project" value="UniProtKB-UniRule"/>
</dbReference>
<dbReference type="PANTHER" id="PTHR43707:SF1">
    <property type="entry name" value="HISTIDINE--TRNA LIGASE, MITOCHONDRIAL-RELATED"/>
    <property type="match status" value="1"/>
</dbReference>
<evidence type="ECO:0000256" key="2">
    <source>
        <dbReference type="ARBA" id="ARBA00011738"/>
    </source>
</evidence>
<comment type="subunit">
    <text evidence="2">Homodimer.</text>
</comment>
<evidence type="ECO:0000256" key="4">
    <source>
        <dbReference type="ARBA" id="ARBA00017399"/>
    </source>
</evidence>
<dbReference type="Gene3D" id="3.30.930.10">
    <property type="entry name" value="Bira Bifunctional Protein, Domain 2"/>
    <property type="match status" value="1"/>
</dbReference>
<dbReference type="EC" id="6.1.1.21" evidence="3 10"/>
<dbReference type="PANTHER" id="PTHR43707">
    <property type="entry name" value="HISTIDYL-TRNA SYNTHETASE"/>
    <property type="match status" value="1"/>
</dbReference>
<dbReference type="Gene3D" id="3.40.50.800">
    <property type="entry name" value="Anticodon-binding domain"/>
    <property type="match status" value="1"/>
</dbReference>
<feature type="binding site" evidence="11">
    <location>
        <position position="129"/>
    </location>
    <ligand>
        <name>L-histidine</name>
        <dbReference type="ChEBI" id="CHEBI:57595"/>
    </ligand>
</feature>
<keyword evidence="5 13" id="KW-0436">Ligase</keyword>
<dbReference type="GO" id="GO:0005737">
    <property type="term" value="C:cytoplasm"/>
    <property type="evidence" value="ECO:0007669"/>
    <property type="project" value="UniProtKB-UniRule"/>
</dbReference>
<feature type="binding site" evidence="11">
    <location>
        <begin position="273"/>
        <end position="274"/>
    </location>
    <ligand>
        <name>L-histidine</name>
        <dbReference type="ChEBI" id="CHEBI:57595"/>
    </ligand>
</feature>
<comment type="caution">
    <text evidence="13">The sequence shown here is derived from an EMBL/GenBank/DDBJ whole genome shotgun (WGS) entry which is preliminary data.</text>
</comment>
<evidence type="ECO:0000256" key="8">
    <source>
        <dbReference type="ARBA" id="ARBA00023146"/>
    </source>
</evidence>
<dbReference type="SUPFAM" id="SSF55681">
    <property type="entry name" value="Class II aaRS and biotin synthetases"/>
    <property type="match status" value="1"/>
</dbReference>
<protein>
    <recommendedName>
        <fullName evidence="4 10">Histidine--tRNA ligase</fullName>
        <ecNumber evidence="3 10">6.1.1.21</ecNumber>
    </recommendedName>
</protein>
<dbReference type="SUPFAM" id="SSF52954">
    <property type="entry name" value="Class II aaRS ABD-related"/>
    <property type="match status" value="1"/>
</dbReference>
<evidence type="ECO:0000259" key="12">
    <source>
        <dbReference type="PROSITE" id="PS50862"/>
    </source>
</evidence>
<feature type="binding site" evidence="11">
    <location>
        <position position="111"/>
    </location>
    <ligand>
        <name>L-histidine</name>
        <dbReference type="ChEBI" id="CHEBI:57595"/>
    </ligand>
</feature>
<reference evidence="13" key="2">
    <citation type="journal article" date="2021" name="PeerJ">
        <title>Extensive microbial diversity within the chicken gut microbiome revealed by metagenomics and culture.</title>
        <authorList>
            <person name="Gilroy R."/>
            <person name="Ravi A."/>
            <person name="Getino M."/>
            <person name="Pursley I."/>
            <person name="Horton D.L."/>
            <person name="Alikhan N.F."/>
            <person name="Baker D."/>
            <person name="Gharbi K."/>
            <person name="Hall N."/>
            <person name="Watson M."/>
            <person name="Adriaenssens E.M."/>
            <person name="Foster-Nyarko E."/>
            <person name="Jarju S."/>
            <person name="Secka A."/>
            <person name="Antonio M."/>
            <person name="Oren A."/>
            <person name="Chaudhuri R.R."/>
            <person name="La Ragione R."/>
            <person name="Hildebrand F."/>
            <person name="Pallen M.J."/>
        </authorList>
    </citation>
    <scope>NUCLEOTIDE SEQUENCE</scope>
    <source>
        <strain evidence="13">35461</strain>
    </source>
</reference>
<dbReference type="NCBIfam" id="TIGR00442">
    <property type="entry name" value="hisS"/>
    <property type="match status" value="1"/>
</dbReference>
<gene>
    <name evidence="13" type="primary">hisS</name>
    <name evidence="13" type="ORF">IAC79_05850</name>
</gene>
<accession>A0A9D1NMY3</accession>
<feature type="binding site" evidence="11">
    <location>
        <position position="125"/>
    </location>
    <ligand>
        <name>L-histidine</name>
        <dbReference type="ChEBI" id="CHEBI:57595"/>
    </ligand>
</feature>
<feature type="domain" description="Aminoacyl-transfer RNA synthetases class-II family profile" evidence="12">
    <location>
        <begin position="1"/>
        <end position="416"/>
    </location>
</feature>
<dbReference type="GO" id="GO:0005524">
    <property type="term" value="F:ATP binding"/>
    <property type="evidence" value="ECO:0007669"/>
    <property type="project" value="InterPro"/>
</dbReference>
<evidence type="ECO:0000256" key="10">
    <source>
        <dbReference type="NCBIfam" id="TIGR00442"/>
    </source>
</evidence>
<dbReference type="EMBL" id="DVOR01000188">
    <property type="protein sequence ID" value="HIV09615.1"/>
    <property type="molecule type" value="Genomic_DNA"/>
</dbReference>
<dbReference type="InterPro" id="IPR015807">
    <property type="entry name" value="His-tRNA-ligase"/>
</dbReference>
<name>A0A9D1NMY3_9BACT</name>